<organism evidence="9 10">
    <name type="scientific">Enhydrobacter aerosaccus</name>
    <dbReference type="NCBI Taxonomy" id="225324"/>
    <lineage>
        <taxon>Bacteria</taxon>
        <taxon>Pseudomonadati</taxon>
        <taxon>Pseudomonadota</taxon>
        <taxon>Alphaproteobacteria</taxon>
        <taxon>Hyphomicrobiales</taxon>
        <taxon>Enhydrobacter</taxon>
    </lineage>
</organism>
<dbReference type="NCBIfam" id="TIGR01198">
    <property type="entry name" value="pgl"/>
    <property type="match status" value="1"/>
</dbReference>
<dbReference type="CDD" id="cd01400">
    <property type="entry name" value="6PGL"/>
    <property type="match status" value="1"/>
</dbReference>
<evidence type="ECO:0000256" key="4">
    <source>
        <dbReference type="ARBA" id="ARBA00010662"/>
    </source>
</evidence>
<dbReference type="Proteomes" id="UP000190092">
    <property type="component" value="Unassembled WGS sequence"/>
</dbReference>
<dbReference type="Gene3D" id="3.40.50.1360">
    <property type="match status" value="1"/>
</dbReference>
<evidence type="ECO:0000313" key="10">
    <source>
        <dbReference type="Proteomes" id="UP000190092"/>
    </source>
</evidence>
<dbReference type="RefSeq" id="WP_085936707.1">
    <property type="nucleotide sequence ID" value="NZ_FUWJ01000009.1"/>
</dbReference>
<dbReference type="GO" id="GO:0006098">
    <property type="term" value="P:pentose-phosphate shunt"/>
    <property type="evidence" value="ECO:0007669"/>
    <property type="project" value="UniProtKB-UniPathway"/>
</dbReference>
<feature type="domain" description="Glucosamine/galactosamine-6-phosphate isomerase" evidence="8">
    <location>
        <begin position="11"/>
        <end position="225"/>
    </location>
</feature>
<evidence type="ECO:0000256" key="6">
    <source>
        <dbReference type="ARBA" id="ARBA00020337"/>
    </source>
</evidence>
<dbReference type="Pfam" id="PF01182">
    <property type="entry name" value="Glucosamine_iso"/>
    <property type="match status" value="1"/>
</dbReference>
<dbReference type="EC" id="3.1.1.31" evidence="5 7"/>
<dbReference type="InterPro" id="IPR037171">
    <property type="entry name" value="NagB/RpiA_transferase-like"/>
</dbReference>
<dbReference type="UniPathway" id="UPA00115">
    <property type="reaction ID" value="UER00409"/>
</dbReference>
<proteinExistence type="inferred from homology"/>
<comment type="similarity">
    <text evidence="4 7">Belongs to the glucosamine/galactosamine-6-phosphate isomerase family. 6-phosphogluconolactonase subfamily.</text>
</comment>
<dbReference type="GO" id="GO:0005975">
    <property type="term" value="P:carbohydrate metabolic process"/>
    <property type="evidence" value="ECO:0007669"/>
    <property type="project" value="UniProtKB-UniRule"/>
</dbReference>
<comment type="function">
    <text evidence="2 7">Hydrolysis of 6-phosphogluconolactone to 6-phosphogluconate.</text>
</comment>
<dbReference type="GO" id="GO:0017057">
    <property type="term" value="F:6-phosphogluconolactonase activity"/>
    <property type="evidence" value="ECO:0007669"/>
    <property type="project" value="UniProtKB-UniRule"/>
</dbReference>
<dbReference type="EMBL" id="FUWJ01000009">
    <property type="protein sequence ID" value="SKA30391.1"/>
    <property type="molecule type" value="Genomic_DNA"/>
</dbReference>
<evidence type="ECO:0000256" key="2">
    <source>
        <dbReference type="ARBA" id="ARBA00002681"/>
    </source>
</evidence>
<gene>
    <name evidence="7" type="primary">pgl</name>
    <name evidence="9" type="ORF">SAMN02745126_04959</name>
</gene>
<dbReference type="OrthoDB" id="9810967at2"/>
<evidence type="ECO:0000259" key="8">
    <source>
        <dbReference type="Pfam" id="PF01182"/>
    </source>
</evidence>
<evidence type="ECO:0000313" key="9">
    <source>
        <dbReference type="EMBL" id="SKA30391.1"/>
    </source>
</evidence>
<dbReference type="STRING" id="225324.SAMN02745126_04959"/>
<dbReference type="InterPro" id="IPR005900">
    <property type="entry name" value="6-phosphogluconolactonase_DevB"/>
</dbReference>
<dbReference type="AlphaFoldDB" id="A0A1T4SR78"/>
<comment type="pathway">
    <text evidence="3 7">Carbohydrate degradation; pentose phosphate pathway; D-ribulose 5-phosphate from D-glucose 6-phosphate (oxidative stage): step 2/3.</text>
</comment>
<accession>A0A1T4SR78</accession>
<evidence type="ECO:0000256" key="3">
    <source>
        <dbReference type="ARBA" id="ARBA00004961"/>
    </source>
</evidence>
<name>A0A1T4SR78_9HYPH</name>
<keyword evidence="10" id="KW-1185">Reference proteome</keyword>
<reference evidence="10" key="1">
    <citation type="submission" date="2017-02" db="EMBL/GenBank/DDBJ databases">
        <authorList>
            <person name="Varghese N."/>
            <person name="Submissions S."/>
        </authorList>
    </citation>
    <scope>NUCLEOTIDE SEQUENCE [LARGE SCALE GENOMIC DNA]</scope>
    <source>
        <strain evidence="10">ATCC 27094</strain>
    </source>
</reference>
<evidence type="ECO:0000256" key="5">
    <source>
        <dbReference type="ARBA" id="ARBA00013198"/>
    </source>
</evidence>
<dbReference type="InterPro" id="IPR006148">
    <property type="entry name" value="Glc/Gal-6P_isomerase"/>
</dbReference>
<dbReference type="PANTHER" id="PTHR11054:SF0">
    <property type="entry name" value="6-PHOSPHOGLUCONOLACTONASE"/>
    <property type="match status" value="1"/>
</dbReference>
<comment type="catalytic activity">
    <reaction evidence="1 7">
        <text>6-phospho-D-glucono-1,5-lactone + H2O = 6-phospho-D-gluconate + H(+)</text>
        <dbReference type="Rhea" id="RHEA:12556"/>
        <dbReference type="ChEBI" id="CHEBI:15377"/>
        <dbReference type="ChEBI" id="CHEBI:15378"/>
        <dbReference type="ChEBI" id="CHEBI:57955"/>
        <dbReference type="ChEBI" id="CHEBI:58759"/>
        <dbReference type="EC" id="3.1.1.31"/>
    </reaction>
</comment>
<dbReference type="PANTHER" id="PTHR11054">
    <property type="entry name" value="6-PHOSPHOGLUCONOLACTONASE"/>
    <property type="match status" value="1"/>
</dbReference>
<dbReference type="SUPFAM" id="SSF100950">
    <property type="entry name" value="NagB/RpiA/CoA transferase-like"/>
    <property type="match status" value="1"/>
</dbReference>
<evidence type="ECO:0000256" key="7">
    <source>
        <dbReference type="RuleBase" id="RU365095"/>
    </source>
</evidence>
<sequence length="242" mass="26427">MTGPILDIQSDAEALAAHAADWLIERAASKSGPFAVCLSGGSTPRRLYQLLAAAPRRARFPWERTHWFWGDERFVPHDDPASNYRMVREAMLSHVPVAADHIHPIRTEGMDAAAAAAGYEATLKTFYGTDKLDPGRPLFDVVLLGLGTNGHTASLFPGMRVLQERQRWTGVMTDREAGTRITLTYPALESSREVAFLVAGSDKRTVLEKVLAGDPAQPASAVRPQGTLRFLIDRAAAPADRL</sequence>
<protein>
    <recommendedName>
        <fullName evidence="6 7">6-phosphogluconolactonase</fullName>
        <shortName evidence="7">6PGL</shortName>
        <ecNumber evidence="5 7">3.1.1.31</ecNumber>
    </recommendedName>
</protein>
<keyword evidence="7" id="KW-0378">Hydrolase</keyword>
<dbReference type="InterPro" id="IPR039104">
    <property type="entry name" value="6PGL"/>
</dbReference>
<evidence type="ECO:0000256" key="1">
    <source>
        <dbReference type="ARBA" id="ARBA00000832"/>
    </source>
</evidence>